<comment type="caution">
    <text evidence="1">The sequence shown here is derived from an EMBL/GenBank/DDBJ whole genome shotgun (WGS) entry which is preliminary data.</text>
</comment>
<dbReference type="Proteomes" id="UP000019140">
    <property type="component" value="Unassembled WGS sequence"/>
</dbReference>
<organism evidence="1 2">
    <name type="scientific">Candidatus Entotheonella gemina</name>
    <dbReference type="NCBI Taxonomy" id="1429439"/>
    <lineage>
        <taxon>Bacteria</taxon>
        <taxon>Pseudomonadati</taxon>
        <taxon>Nitrospinota/Tectimicrobiota group</taxon>
        <taxon>Candidatus Tectimicrobiota</taxon>
        <taxon>Candidatus Entotheonellia</taxon>
        <taxon>Candidatus Entotheonellales</taxon>
        <taxon>Candidatus Entotheonellaceae</taxon>
        <taxon>Candidatus Entotheonella</taxon>
    </lineage>
</organism>
<dbReference type="EMBL" id="AZHX01000743">
    <property type="protein sequence ID" value="ETX06274.1"/>
    <property type="molecule type" value="Genomic_DNA"/>
</dbReference>
<reference evidence="1 2" key="1">
    <citation type="journal article" date="2014" name="Nature">
        <title>An environmental bacterial taxon with a large and distinct metabolic repertoire.</title>
        <authorList>
            <person name="Wilson M.C."/>
            <person name="Mori T."/>
            <person name="Ruckert C."/>
            <person name="Uria A.R."/>
            <person name="Helf M.J."/>
            <person name="Takada K."/>
            <person name="Gernert C."/>
            <person name="Steffens U.A."/>
            <person name="Heycke N."/>
            <person name="Schmitt S."/>
            <person name="Rinke C."/>
            <person name="Helfrich E.J."/>
            <person name="Brachmann A.O."/>
            <person name="Gurgui C."/>
            <person name="Wakimoto T."/>
            <person name="Kracht M."/>
            <person name="Crusemann M."/>
            <person name="Hentschel U."/>
            <person name="Abe I."/>
            <person name="Matsunaga S."/>
            <person name="Kalinowski J."/>
            <person name="Takeyama H."/>
            <person name="Piel J."/>
        </authorList>
    </citation>
    <scope>NUCLEOTIDE SEQUENCE [LARGE SCALE GENOMIC DNA]</scope>
    <source>
        <strain evidence="2">TSY2</strain>
    </source>
</reference>
<protein>
    <submittedName>
        <fullName evidence="1">Uncharacterized protein</fullName>
    </submittedName>
</protein>
<accession>W4M7G5</accession>
<name>W4M7G5_9BACT</name>
<evidence type="ECO:0000313" key="1">
    <source>
        <dbReference type="EMBL" id="ETX06274.1"/>
    </source>
</evidence>
<gene>
    <name evidence="1" type="ORF">ETSY2_18120</name>
</gene>
<dbReference type="HOGENOM" id="CLU_2315067_0_0_7"/>
<dbReference type="AlphaFoldDB" id="W4M7G5"/>
<keyword evidence="2" id="KW-1185">Reference proteome</keyword>
<proteinExistence type="predicted"/>
<evidence type="ECO:0000313" key="2">
    <source>
        <dbReference type="Proteomes" id="UP000019140"/>
    </source>
</evidence>
<sequence length="99" mass="11029">MTIAFRTRHVSIPSGTGRRNMNDSVSFGSNVRSAAVTVNGFQLDYVRSDHHINVVEIDTDLVSISGNDVHFRIQADYADKNRDDGYRGYVQVLVIADVD</sequence>